<accession>A0AC60PIM0</accession>
<name>A0AC60PIM0_IXOPE</name>
<protein>
    <submittedName>
        <fullName evidence="1">Uncharacterized protein</fullName>
    </submittedName>
</protein>
<evidence type="ECO:0000313" key="2">
    <source>
        <dbReference type="Proteomes" id="UP000805193"/>
    </source>
</evidence>
<dbReference type="EMBL" id="JABSTQ010010490">
    <property type="protein sequence ID" value="KAG0420623.1"/>
    <property type="molecule type" value="Genomic_DNA"/>
</dbReference>
<reference evidence="1 2" key="1">
    <citation type="journal article" date="2020" name="Cell">
        <title>Large-Scale Comparative Analyses of Tick Genomes Elucidate Their Genetic Diversity and Vector Capacities.</title>
        <authorList>
            <consortium name="Tick Genome and Microbiome Consortium (TIGMIC)"/>
            <person name="Jia N."/>
            <person name="Wang J."/>
            <person name="Shi W."/>
            <person name="Du L."/>
            <person name="Sun Y."/>
            <person name="Zhan W."/>
            <person name="Jiang J.F."/>
            <person name="Wang Q."/>
            <person name="Zhang B."/>
            <person name="Ji P."/>
            <person name="Bell-Sakyi L."/>
            <person name="Cui X.M."/>
            <person name="Yuan T.T."/>
            <person name="Jiang B.G."/>
            <person name="Yang W.F."/>
            <person name="Lam T.T."/>
            <person name="Chang Q.C."/>
            <person name="Ding S.J."/>
            <person name="Wang X.J."/>
            <person name="Zhu J.G."/>
            <person name="Ruan X.D."/>
            <person name="Zhao L."/>
            <person name="Wei J.T."/>
            <person name="Ye R.Z."/>
            <person name="Que T.C."/>
            <person name="Du C.H."/>
            <person name="Zhou Y.H."/>
            <person name="Cheng J.X."/>
            <person name="Dai P.F."/>
            <person name="Guo W.B."/>
            <person name="Han X.H."/>
            <person name="Huang E.J."/>
            <person name="Li L.F."/>
            <person name="Wei W."/>
            <person name="Gao Y.C."/>
            <person name="Liu J.Z."/>
            <person name="Shao H.Z."/>
            <person name="Wang X."/>
            <person name="Wang C.C."/>
            <person name="Yang T.C."/>
            <person name="Huo Q.B."/>
            <person name="Li W."/>
            <person name="Chen H.Y."/>
            <person name="Chen S.E."/>
            <person name="Zhou L.G."/>
            <person name="Ni X.B."/>
            <person name="Tian J.H."/>
            <person name="Sheng Y."/>
            <person name="Liu T."/>
            <person name="Pan Y.S."/>
            <person name="Xia L.Y."/>
            <person name="Li J."/>
            <person name="Zhao F."/>
            <person name="Cao W.C."/>
        </authorList>
    </citation>
    <scope>NUCLEOTIDE SEQUENCE [LARGE SCALE GENOMIC DNA]</scope>
    <source>
        <strain evidence="1">Iper-2018</strain>
    </source>
</reference>
<sequence length="354" mass="39375">MENLESRRCKFCELQSAKYTCPRCGFAYCSGACYKDARHRNCSEDFYKDWVHTYLRTEQADPEVRRKMMDVLASAHREEEGEQDEQQELVERLAEVDLDDAESAWSCLTTEEKAEFEELVASGSAGKLVPVWQPWWERAPLVAEVAPTDATSDVPPLSRLTSRPPAPCVVNGALNVLCGYVYVARLYNGDLLPESALELLSVSAVLSEDAVFASASEAVQSSLQRTLTLREQTTAEEFPAVLASFRKFLEGAGLGDNVVRALEEVRALLQGAAECGHLKKEVRRKLRRAVKKAEYFVAWAREHGRELLSCLPDVDAEALAVAENVASFKRTAETVVRKAPDSDVGSRPLIEELN</sequence>
<gene>
    <name evidence="1" type="ORF">HPB47_003403</name>
</gene>
<proteinExistence type="predicted"/>
<evidence type="ECO:0000313" key="1">
    <source>
        <dbReference type="EMBL" id="KAG0420623.1"/>
    </source>
</evidence>
<comment type="caution">
    <text evidence="1">The sequence shown here is derived from an EMBL/GenBank/DDBJ whole genome shotgun (WGS) entry which is preliminary data.</text>
</comment>
<dbReference type="Proteomes" id="UP000805193">
    <property type="component" value="Unassembled WGS sequence"/>
</dbReference>
<keyword evidence="2" id="KW-1185">Reference proteome</keyword>
<organism evidence="1 2">
    <name type="scientific">Ixodes persulcatus</name>
    <name type="common">Taiga tick</name>
    <dbReference type="NCBI Taxonomy" id="34615"/>
    <lineage>
        <taxon>Eukaryota</taxon>
        <taxon>Metazoa</taxon>
        <taxon>Ecdysozoa</taxon>
        <taxon>Arthropoda</taxon>
        <taxon>Chelicerata</taxon>
        <taxon>Arachnida</taxon>
        <taxon>Acari</taxon>
        <taxon>Parasitiformes</taxon>
        <taxon>Ixodida</taxon>
        <taxon>Ixodoidea</taxon>
        <taxon>Ixodidae</taxon>
        <taxon>Ixodinae</taxon>
        <taxon>Ixodes</taxon>
    </lineage>
</organism>